<evidence type="ECO:0000256" key="5">
    <source>
        <dbReference type="ARBA" id="ARBA00022967"/>
    </source>
</evidence>
<comment type="caution">
    <text evidence="8">The sequence shown here is derived from an EMBL/GenBank/DDBJ whole genome shotgun (WGS) entry which is preliminary data.</text>
</comment>
<dbReference type="PANTHER" id="PTHR43499:SF1">
    <property type="entry name" value="ABC TRANSPORTER I FAMILY MEMBER 1"/>
    <property type="match status" value="1"/>
</dbReference>
<accession>A0ABT3P2G0</accession>
<dbReference type="Pfam" id="PF00005">
    <property type="entry name" value="ABC_tran"/>
    <property type="match status" value="1"/>
</dbReference>
<dbReference type="Gene3D" id="3.40.50.300">
    <property type="entry name" value="P-loop containing nucleotide triphosphate hydrolases"/>
    <property type="match status" value="1"/>
</dbReference>
<evidence type="ECO:0000256" key="4">
    <source>
        <dbReference type="ARBA" id="ARBA00022840"/>
    </source>
</evidence>
<keyword evidence="5" id="KW-1278">Translocase</keyword>
<evidence type="ECO:0000256" key="3">
    <source>
        <dbReference type="ARBA" id="ARBA00022748"/>
    </source>
</evidence>
<dbReference type="Proteomes" id="UP001142810">
    <property type="component" value="Unassembled WGS sequence"/>
</dbReference>
<dbReference type="PROSITE" id="PS50893">
    <property type="entry name" value="ABC_TRANSPORTER_2"/>
    <property type="match status" value="1"/>
</dbReference>
<keyword evidence="4" id="KW-0067">ATP-binding</keyword>
<dbReference type="PROSITE" id="PS00211">
    <property type="entry name" value="ABC_TRANSPORTER_1"/>
    <property type="match status" value="1"/>
</dbReference>
<gene>
    <name evidence="8" type="primary">ccmA</name>
    <name evidence="8" type="ORF">OPS25_00380</name>
</gene>
<keyword evidence="9" id="KW-1185">Reference proteome</keyword>
<dbReference type="InterPro" id="IPR017871">
    <property type="entry name" value="ABC_transporter-like_CS"/>
</dbReference>
<dbReference type="RefSeq" id="WP_265615660.1">
    <property type="nucleotide sequence ID" value="NZ_JAPFRD010000002.1"/>
</dbReference>
<evidence type="ECO:0000256" key="2">
    <source>
        <dbReference type="ARBA" id="ARBA00022741"/>
    </source>
</evidence>
<evidence type="ECO:0000313" key="9">
    <source>
        <dbReference type="Proteomes" id="UP001142810"/>
    </source>
</evidence>
<evidence type="ECO:0000313" key="8">
    <source>
        <dbReference type="EMBL" id="MCW8106956.1"/>
    </source>
</evidence>
<reference evidence="8" key="1">
    <citation type="submission" date="2022-11" db="EMBL/GenBank/DDBJ databases">
        <title>Alteromonas sp. nov., isolated from sea water of the Qingdao.</title>
        <authorList>
            <person name="Wang Q."/>
        </authorList>
    </citation>
    <scope>NUCLEOTIDE SEQUENCE</scope>
    <source>
        <strain evidence="8">ASW11-7</strain>
    </source>
</reference>
<proteinExistence type="predicted"/>
<dbReference type="InterPro" id="IPR005895">
    <property type="entry name" value="ABC_transptr_haem_export_CcmA"/>
</dbReference>
<dbReference type="SUPFAM" id="SSF52540">
    <property type="entry name" value="P-loop containing nucleoside triphosphate hydrolases"/>
    <property type="match status" value="1"/>
</dbReference>
<name>A0ABT3P2G0_9ALTE</name>
<evidence type="ECO:0000256" key="1">
    <source>
        <dbReference type="ARBA" id="ARBA00022448"/>
    </source>
</evidence>
<keyword evidence="1" id="KW-0813">Transport</keyword>
<feature type="domain" description="ABC transporter" evidence="7">
    <location>
        <begin position="20"/>
        <end position="223"/>
    </location>
</feature>
<keyword evidence="2" id="KW-0547">Nucleotide-binding</keyword>
<dbReference type="NCBIfam" id="NF010061">
    <property type="entry name" value="PRK13538.1"/>
    <property type="match status" value="1"/>
</dbReference>
<protein>
    <submittedName>
        <fullName evidence="8">Cytochrome c biogenesis heme-transporting ATPase CcmA</fullName>
    </submittedName>
</protein>
<dbReference type="EMBL" id="JAPFRD010000002">
    <property type="protein sequence ID" value="MCW8106956.1"/>
    <property type="molecule type" value="Genomic_DNA"/>
</dbReference>
<evidence type="ECO:0000256" key="6">
    <source>
        <dbReference type="ARBA" id="ARBA00023136"/>
    </source>
</evidence>
<dbReference type="InterPro" id="IPR003593">
    <property type="entry name" value="AAA+_ATPase"/>
</dbReference>
<organism evidence="8 9">
    <name type="scientific">Alteromonas aquimaris</name>
    <dbReference type="NCBI Taxonomy" id="2998417"/>
    <lineage>
        <taxon>Bacteria</taxon>
        <taxon>Pseudomonadati</taxon>
        <taxon>Pseudomonadota</taxon>
        <taxon>Gammaproteobacteria</taxon>
        <taxon>Alteromonadales</taxon>
        <taxon>Alteromonadaceae</taxon>
        <taxon>Alteromonas/Salinimonas group</taxon>
        <taxon>Alteromonas</taxon>
    </lineage>
</organism>
<dbReference type="SMART" id="SM00382">
    <property type="entry name" value="AAA"/>
    <property type="match status" value="1"/>
</dbReference>
<dbReference type="PANTHER" id="PTHR43499">
    <property type="entry name" value="ABC TRANSPORTER I FAMILY MEMBER 1"/>
    <property type="match status" value="1"/>
</dbReference>
<dbReference type="InterPro" id="IPR027417">
    <property type="entry name" value="P-loop_NTPase"/>
</dbReference>
<dbReference type="InterPro" id="IPR003439">
    <property type="entry name" value="ABC_transporter-like_ATP-bd"/>
</dbReference>
<sequence>MVECWPIFYSQRAEPKLSGLIGNNLTSHKQDRCLFQHLHIRLRAGELVHLKGPNGAGKSSLMRILVGLSSPEEGNVSYDGVDISEPAVANNIVFIGHKSGLNGLLSAEENLTYWSAQHQLDVSNAEIYEALAALNLVGMEEVPIKNLSAGQQRRVALARLWLKPATYWLLDEPFTSLDAEGITLMETAFAEHVSKQGAILMTSHQALSERVGRVRVEHLDYRL</sequence>
<dbReference type="NCBIfam" id="TIGR01189">
    <property type="entry name" value="ccmA"/>
    <property type="match status" value="1"/>
</dbReference>
<evidence type="ECO:0000259" key="7">
    <source>
        <dbReference type="PROSITE" id="PS50893"/>
    </source>
</evidence>
<keyword evidence="6" id="KW-0472">Membrane</keyword>
<keyword evidence="3" id="KW-0201">Cytochrome c-type biogenesis</keyword>